<dbReference type="Proteomes" id="UP000276215">
    <property type="component" value="Unassembled WGS sequence"/>
</dbReference>
<accession>A0A3N4JC24</accession>
<proteinExistence type="predicted"/>
<gene>
    <name evidence="1" type="ORF">L873DRAFT_1700097</name>
</gene>
<organism evidence="1 2">
    <name type="scientific">Choiromyces venosus 120613-1</name>
    <dbReference type="NCBI Taxonomy" id="1336337"/>
    <lineage>
        <taxon>Eukaryota</taxon>
        <taxon>Fungi</taxon>
        <taxon>Dikarya</taxon>
        <taxon>Ascomycota</taxon>
        <taxon>Pezizomycotina</taxon>
        <taxon>Pezizomycetes</taxon>
        <taxon>Pezizales</taxon>
        <taxon>Tuberaceae</taxon>
        <taxon>Choiromyces</taxon>
    </lineage>
</organism>
<keyword evidence="2" id="KW-1185">Reference proteome</keyword>
<dbReference type="AlphaFoldDB" id="A0A3N4JC24"/>
<feature type="non-terminal residue" evidence="1">
    <location>
        <position position="1"/>
    </location>
</feature>
<dbReference type="EMBL" id="ML120432">
    <property type="protein sequence ID" value="RPA94837.1"/>
    <property type="molecule type" value="Genomic_DNA"/>
</dbReference>
<protein>
    <submittedName>
        <fullName evidence="1">Uncharacterized protein</fullName>
    </submittedName>
</protein>
<sequence>DIFKQLLIRWIYVTNTAFYAVEDPTFHILLHNLLSCASRPNGLRNTLPKSSTTITNWIMLLYRDSSIAVRNYFKVLPFRIHLSFDLWSSPNH</sequence>
<evidence type="ECO:0000313" key="1">
    <source>
        <dbReference type="EMBL" id="RPA94837.1"/>
    </source>
</evidence>
<name>A0A3N4JC24_9PEZI</name>
<evidence type="ECO:0000313" key="2">
    <source>
        <dbReference type="Proteomes" id="UP000276215"/>
    </source>
</evidence>
<reference evidence="1 2" key="1">
    <citation type="journal article" date="2018" name="Nat. Ecol. Evol.">
        <title>Pezizomycetes genomes reveal the molecular basis of ectomycorrhizal truffle lifestyle.</title>
        <authorList>
            <person name="Murat C."/>
            <person name="Payen T."/>
            <person name="Noel B."/>
            <person name="Kuo A."/>
            <person name="Morin E."/>
            <person name="Chen J."/>
            <person name="Kohler A."/>
            <person name="Krizsan K."/>
            <person name="Balestrini R."/>
            <person name="Da Silva C."/>
            <person name="Montanini B."/>
            <person name="Hainaut M."/>
            <person name="Levati E."/>
            <person name="Barry K.W."/>
            <person name="Belfiori B."/>
            <person name="Cichocki N."/>
            <person name="Clum A."/>
            <person name="Dockter R.B."/>
            <person name="Fauchery L."/>
            <person name="Guy J."/>
            <person name="Iotti M."/>
            <person name="Le Tacon F."/>
            <person name="Lindquist E.A."/>
            <person name="Lipzen A."/>
            <person name="Malagnac F."/>
            <person name="Mello A."/>
            <person name="Molinier V."/>
            <person name="Miyauchi S."/>
            <person name="Poulain J."/>
            <person name="Riccioni C."/>
            <person name="Rubini A."/>
            <person name="Sitrit Y."/>
            <person name="Splivallo R."/>
            <person name="Traeger S."/>
            <person name="Wang M."/>
            <person name="Zifcakova L."/>
            <person name="Wipf D."/>
            <person name="Zambonelli A."/>
            <person name="Paolocci F."/>
            <person name="Nowrousian M."/>
            <person name="Ottonello S."/>
            <person name="Baldrian P."/>
            <person name="Spatafora J.W."/>
            <person name="Henrissat B."/>
            <person name="Nagy L.G."/>
            <person name="Aury J.M."/>
            <person name="Wincker P."/>
            <person name="Grigoriev I.V."/>
            <person name="Bonfante P."/>
            <person name="Martin F.M."/>
        </authorList>
    </citation>
    <scope>NUCLEOTIDE SEQUENCE [LARGE SCALE GENOMIC DNA]</scope>
    <source>
        <strain evidence="1 2">120613-1</strain>
    </source>
</reference>
<dbReference type="OrthoDB" id="5418659at2759"/>